<sequence>MKTFFALSALAATVYAKVGLLVPFYVSPVTGAAEWTSLIQTIDLHPTLDFYIIVNDQNGPPYASTVPSSTLPDNIKDWTQVLGAINARSNTKTLGYVFTGFGLGWQDLRHPRGRHLL</sequence>
<protein>
    <submittedName>
        <fullName evidence="1">Uncharacterized protein</fullName>
    </submittedName>
</protein>
<proteinExistence type="predicted"/>
<evidence type="ECO:0000313" key="1">
    <source>
        <dbReference type="EMBL" id="KAJ2979400.1"/>
    </source>
</evidence>
<organism evidence="1 2">
    <name type="scientific">Zarea fungicola</name>
    <dbReference type="NCBI Taxonomy" id="93591"/>
    <lineage>
        <taxon>Eukaryota</taxon>
        <taxon>Fungi</taxon>
        <taxon>Dikarya</taxon>
        <taxon>Ascomycota</taxon>
        <taxon>Pezizomycotina</taxon>
        <taxon>Sordariomycetes</taxon>
        <taxon>Hypocreomycetidae</taxon>
        <taxon>Hypocreales</taxon>
        <taxon>Cordycipitaceae</taxon>
        <taxon>Zarea</taxon>
    </lineage>
</organism>
<evidence type="ECO:0000313" key="2">
    <source>
        <dbReference type="Proteomes" id="UP001143910"/>
    </source>
</evidence>
<keyword evidence="2" id="KW-1185">Reference proteome</keyword>
<dbReference type="EMBL" id="JANJQO010000287">
    <property type="protein sequence ID" value="KAJ2979400.1"/>
    <property type="molecule type" value="Genomic_DNA"/>
</dbReference>
<name>A0ACC1NJA2_9HYPO</name>
<comment type="caution">
    <text evidence="1">The sequence shown here is derived from an EMBL/GenBank/DDBJ whole genome shotgun (WGS) entry which is preliminary data.</text>
</comment>
<gene>
    <name evidence="1" type="ORF">NQ176_g3270</name>
</gene>
<dbReference type="Proteomes" id="UP001143910">
    <property type="component" value="Unassembled WGS sequence"/>
</dbReference>
<accession>A0ACC1NJA2</accession>
<reference evidence="1" key="1">
    <citation type="submission" date="2022-08" db="EMBL/GenBank/DDBJ databases">
        <title>Genome Sequence of Lecanicillium fungicola.</title>
        <authorList>
            <person name="Buettner E."/>
        </authorList>
    </citation>
    <scope>NUCLEOTIDE SEQUENCE</scope>
    <source>
        <strain evidence="1">Babe33</strain>
    </source>
</reference>